<keyword evidence="3" id="KW-0520">NAD</keyword>
<reference evidence="5 6" key="1">
    <citation type="journal article" date="2019" name="Int. J. Syst. Evol. Microbiol.">
        <title>Capsulimonas corticalis gen. nov., sp. nov., an aerobic capsulated bacterium, of a novel bacterial order, Capsulimonadales ord. nov., of the class Armatimonadia of the phylum Armatimonadetes.</title>
        <authorList>
            <person name="Li J."/>
            <person name="Kudo C."/>
            <person name="Tonouchi A."/>
        </authorList>
    </citation>
    <scope>NUCLEOTIDE SEQUENCE [LARGE SCALE GENOMIC DNA]</scope>
    <source>
        <strain evidence="5 6">AX-7</strain>
    </source>
</reference>
<dbReference type="SUPFAM" id="SSF51735">
    <property type="entry name" value="NAD(P)-binding Rossmann-fold domains"/>
    <property type="match status" value="1"/>
</dbReference>
<name>A0A402D288_9BACT</name>
<dbReference type="InterPro" id="IPR006140">
    <property type="entry name" value="D-isomer_DH_NAD-bd"/>
</dbReference>
<dbReference type="KEGG" id="ccot:CCAX7_22010"/>
<evidence type="ECO:0000256" key="2">
    <source>
        <dbReference type="ARBA" id="ARBA00023002"/>
    </source>
</evidence>
<dbReference type="RefSeq" id="WP_165864486.1">
    <property type="nucleotide sequence ID" value="NZ_AP025739.1"/>
</dbReference>
<organism evidence="5 6">
    <name type="scientific">Capsulimonas corticalis</name>
    <dbReference type="NCBI Taxonomy" id="2219043"/>
    <lineage>
        <taxon>Bacteria</taxon>
        <taxon>Bacillati</taxon>
        <taxon>Armatimonadota</taxon>
        <taxon>Armatimonadia</taxon>
        <taxon>Capsulimonadales</taxon>
        <taxon>Capsulimonadaceae</taxon>
        <taxon>Capsulimonas</taxon>
    </lineage>
</organism>
<dbReference type="PANTHER" id="PTHR43333">
    <property type="entry name" value="2-HACID_DH_C DOMAIN-CONTAINING PROTEIN"/>
    <property type="match status" value="1"/>
</dbReference>
<dbReference type="Proteomes" id="UP000287394">
    <property type="component" value="Chromosome"/>
</dbReference>
<evidence type="ECO:0000256" key="3">
    <source>
        <dbReference type="ARBA" id="ARBA00023027"/>
    </source>
</evidence>
<proteinExistence type="inferred from homology"/>
<comment type="similarity">
    <text evidence="1 4">Belongs to the D-isomer specific 2-hydroxyacid dehydrogenase family.</text>
</comment>
<evidence type="ECO:0000256" key="4">
    <source>
        <dbReference type="RuleBase" id="RU003719"/>
    </source>
</evidence>
<dbReference type="SUPFAM" id="SSF52283">
    <property type="entry name" value="Formate/glycerate dehydrogenase catalytic domain-like"/>
    <property type="match status" value="1"/>
</dbReference>
<dbReference type="EMBL" id="AP025739">
    <property type="protein sequence ID" value="BDI30150.1"/>
    <property type="molecule type" value="Genomic_DNA"/>
</dbReference>
<dbReference type="CDD" id="cd05300">
    <property type="entry name" value="2-Hacid_dh_1"/>
    <property type="match status" value="1"/>
</dbReference>
<dbReference type="Gene3D" id="3.40.50.720">
    <property type="entry name" value="NAD(P)-binding Rossmann-like Domain"/>
    <property type="match status" value="2"/>
</dbReference>
<evidence type="ECO:0000313" key="6">
    <source>
        <dbReference type="Proteomes" id="UP000287394"/>
    </source>
</evidence>
<evidence type="ECO:0000256" key="1">
    <source>
        <dbReference type="ARBA" id="ARBA00005854"/>
    </source>
</evidence>
<dbReference type="Pfam" id="PF02826">
    <property type="entry name" value="2-Hacid_dh_C"/>
    <property type="match status" value="1"/>
</dbReference>
<dbReference type="InterPro" id="IPR036291">
    <property type="entry name" value="NAD(P)-bd_dom_sf"/>
</dbReference>
<dbReference type="InterPro" id="IPR006139">
    <property type="entry name" value="D-isomer_2_OHA_DH_cat_dom"/>
</dbReference>
<dbReference type="PANTHER" id="PTHR43333:SF1">
    <property type="entry name" value="D-ISOMER SPECIFIC 2-HYDROXYACID DEHYDROGENASE NAD-BINDING DOMAIN-CONTAINING PROTEIN"/>
    <property type="match status" value="1"/>
</dbReference>
<dbReference type="FunFam" id="3.40.50.720:FF:000363">
    <property type="entry name" value="D-isomer specific 2-hydroxyacid dehydrogenase"/>
    <property type="match status" value="1"/>
</dbReference>
<dbReference type="Pfam" id="PF00389">
    <property type="entry name" value="2-Hacid_dh"/>
    <property type="match status" value="1"/>
</dbReference>
<dbReference type="GO" id="GO:0051287">
    <property type="term" value="F:NAD binding"/>
    <property type="evidence" value="ECO:0007669"/>
    <property type="project" value="InterPro"/>
</dbReference>
<evidence type="ECO:0000313" key="5">
    <source>
        <dbReference type="EMBL" id="BDI30150.1"/>
    </source>
</evidence>
<accession>A0A402D288</accession>
<sequence length="318" mass="34553">MSEISTLLIGSKDTNLISRAQSLSPALKIVSARQIEEAPNLLPAIDAAYGWLSRDQIAQAKNLRWLQLASAGVNGLITPEIRARDLILTNAKGIHAEPITEHMFGMLLTITRRLGAAWDRQKTGVWSGDGLGDRVTLLAGKTLGVLGVGAIGGQSAKVGKAFGMRVAGLRRSGEPHEYVDHMYTIDQKHEFLAACDVIMNTLPQTEKTRGFLGPEEFETMKHGAILINTGRGATIETDAMLAALNSGKLGAALLDVTDPEPLPEGHPLWTTPNVFITPHYSGAHPEYDERADRIFLENLRRYLAGEALINVVDKEEGY</sequence>
<dbReference type="AlphaFoldDB" id="A0A402D288"/>
<keyword evidence="2 4" id="KW-0560">Oxidoreductase</keyword>
<dbReference type="GO" id="GO:0016616">
    <property type="term" value="F:oxidoreductase activity, acting on the CH-OH group of donors, NAD or NADP as acceptor"/>
    <property type="evidence" value="ECO:0007669"/>
    <property type="project" value="InterPro"/>
</dbReference>
<keyword evidence="6" id="KW-1185">Reference proteome</keyword>
<protein>
    <submittedName>
        <fullName evidence="5">3-phosphoglycerate dehydrogenase</fullName>
    </submittedName>
</protein>
<gene>
    <name evidence="5" type="ORF">CCAX7_22010</name>
</gene>